<evidence type="ECO:0000313" key="1">
    <source>
        <dbReference type="EMBL" id="QJI03164.1"/>
    </source>
</evidence>
<proteinExistence type="predicted"/>
<dbReference type="EMBL" id="MT145064">
    <property type="protein sequence ID" value="QJI03164.1"/>
    <property type="molecule type" value="Genomic_DNA"/>
</dbReference>
<dbReference type="AlphaFoldDB" id="A0A6M3Y2A3"/>
<gene>
    <name evidence="1" type="ORF">TM448B04160_0003</name>
</gene>
<name>A0A6M3Y2A3_9ZZZZ</name>
<organism evidence="1">
    <name type="scientific">viral metagenome</name>
    <dbReference type="NCBI Taxonomy" id="1070528"/>
    <lineage>
        <taxon>unclassified sequences</taxon>
        <taxon>metagenomes</taxon>
        <taxon>organismal metagenomes</taxon>
    </lineage>
</organism>
<sequence length="216" mass="22238">MANLTGTDINKLTGITNGTQAAAKCVVADANVNTGVSKVTELHIGSTGSEAQVTSTPAELNLLDTAVAGTVVNSKAVIYSAGGAVNGTSLSATANITGNTTAYTSSAKLVYKKTINYNDATGGNIILFDANAIIWSIKVEVTTGWDSATTAKLDIGVTAVATQYQDDLNIKAAGWSLTTTPTVGNRPGATYVTYTIVNDGEPNVGVLNIYVEYSLY</sequence>
<reference evidence="1" key="1">
    <citation type="submission" date="2020-03" db="EMBL/GenBank/DDBJ databases">
        <title>The deep terrestrial virosphere.</title>
        <authorList>
            <person name="Holmfeldt K."/>
            <person name="Nilsson E."/>
            <person name="Simone D."/>
            <person name="Lopez-Fernandez M."/>
            <person name="Wu X."/>
            <person name="de Brujin I."/>
            <person name="Lundin D."/>
            <person name="Andersson A."/>
            <person name="Bertilsson S."/>
            <person name="Dopson M."/>
        </authorList>
    </citation>
    <scope>NUCLEOTIDE SEQUENCE</scope>
    <source>
        <strain evidence="1">TM448B04160</strain>
    </source>
</reference>
<protein>
    <submittedName>
        <fullName evidence="1">Uncharacterized protein</fullName>
    </submittedName>
</protein>
<accession>A0A6M3Y2A3</accession>